<dbReference type="RefSeq" id="XP_024350082.1">
    <property type="nucleotide sequence ID" value="XM_024495559.1"/>
</dbReference>
<dbReference type="GeneID" id="36342025"/>
<organism evidence="1 2">
    <name type="scientific">Echinococcus granulosus</name>
    <name type="common">Hydatid tapeworm</name>
    <dbReference type="NCBI Taxonomy" id="6210"/>
    <lineage>
        <taxon>Eukaryota</taxon>
        <taxon>Metazoa</taxon>
        <taxon>Spiralia</taxon>
        <taxon>Lophotrochozoa</taxon>
        <taxon>Platyhelminthes</taxon>
        <taxon>Cestoda</taxon>
        <taxon>Eucestoda</taxon>
        <taxon>Cyclophyllidea</taxon>
        <taxon>Taeniidae</taxon>
        <taxon>Echinococcus</taxon>
        <taxon>Echinococcus granulosus group</taxon>
    </lineage>
</organism>
<comment type="caution">
    <text evidence="1">The sequence shown here is derived from an EMBL/GenBank/DDBJ whole genome shotgun (WGS) entry which is preliminary data.</text>
</comment>
<dbReference type="AlphaFoldDB" id="W6UDI7"/>
<dbReference type="Proteomes" id="UP000019149">
    <property type="component" value="Unassembled WGS sequence"/>
</dbReference>
<proteinExistence type="predicted"/>
<evidence type="ECO:0000313" key="1">
    <source>
        <dbReference type="EMBL" id="EUB58886.1"/>
    </source>
</evidence>
<evidence type="ECO:0000313" key="2">
    <source>
        <dbReference type="Proteomes" id="UP000019149"/>
    </source>
</evidence>
<name>W6UDI7_ECHGR</name>
<protein>
    <submittedName>
        <fullName evidence="1">Uncharacterized protein</fullName>
    </submittedName>
</protein>
<sequence length="200" mass="22959">MHTCGRAPPLRYKGWHSSRVHIDSTHHATSTLANPEWRLASPASISEPFRLPIFHQHCNCMEVAKRSNKNNKVKAGRVRRQYEQLNLEERVEKWLKCLIDFCNSQLPTYLDLRSGLLTMIKMPPYVTTHEEGDSNQVYSVCQLDDGNKGEARNLDWMFGGEVCANVAKPFVIKMGLDRWWRHHNQLRLPCTSESAVSGVT</sequence>
<accession>W6UDI7</accession>
<dbReference type="CTD" id="36342025"/>
<keyword evidence="2" id="KW-1185">Reference proteome</keyword>
<dbReference type="EMBL" id="APAU02000054">
    <property type="protein sequence ID" value="EUB58886.1"/>
    <property type="molecule type" value="Genomic_DNA"/>
</dbReference>
<reference evidence="1 2" key="1">
    <citation type="journal article" date="2013" name="Nat. Genet.">
        <title>The genome of the hydatid tapeworm Echinococcus granulosus.</title>
        <authorList>
            <person name="Zheng H."/>
            <person name="Zhang W."/>
            <person name="Zhang L."/>
            <person name="Zhang Z."/>
            <person name="Li J."/>
            <person name="Lu G."/>
            <person name="Zhu Y."/>
            <person name="Wang Y."/>
            <person name="Huang Y."/>
            <person name="Liu J."/>
            <person name="Kang H."/>
            <person name="Chen J."/>
            <person name="Wang L."/>
            <person name="Chen A."/>
            <person name="Yu S."/>
            <person name="Gao Z."/>
            <person name="Jin L."/>
            <person name="Gu W."/>
            <person name="Wang Z."/>
            <person name="Zhao L."/>
            <person name="Shi B."/>
            <person name="Wen H."/>
            <person name="Lin R."/>
            <person name="Jones M.K."/>
            <person name="Brejova B."/>
            <person name="Vinar T."/>
            <person name="Zhao G."/>
            <person name="McManus D.P."/>
            <person name="Chen Z."/>
            <person name="Zhou Y."/>
            <person name="Wang S."/>
        </authorList>
    </citation>
    <scope>NUCLEOTIDE SEQUENCE [LARGE SCALE GENOMIC DNA]</scope>
</reference>
<gene>
    <name evidence="1" type="ORF">EGR_06310</name>
</gene>
<dbReference type="KEGG" id="egl:EGR_06310"/>